<dbReference type="PRINTS" id="PR00385">
    <property type="entry name" value="P450"/>
</dbReference>
<comment type="similarity">
    <text evidence="2 7">Belongs to the cytochrome P450 family.</text>
</comment>
<protein>
    <recommendedName>
        <fullName evidence="10">Cytochrome P450</fullName>
    </recommendedName>
</protein>
<organism evidence="8 9">
    <name type="scientific">Oculimacula yallundae</name>
    <dbReference type="NCBI Taxonomy" id="86028"/>
    <lineage>
        <taxon>Eukaryota</taxon>
        <taxon>Fungi</taxon>
        <taxon>Dikarya</taxon>
        <taxon>Ascomycota</taxon>
        <taxon>Pezizomycotina</taxon>
        <taxon>Leotiomycetes</taxon>
        <taxon>Helotiales</taxon>
        <taxon>Ploettnerulaceae</taxon>
        <taxon>Oculimacula</taxon>
    </lineage>
</organism>
<dbReference type="CDD" id="cd11062">
    <property type="entry name" value="CYP58-like"/>
    <property type="match status" value="1"/>
</dbReference>
<dbReference type="Proteomes" id="UP001595075">
    <property type="component" value="Unassembled WGS sequence"/>
</dbReference>
<evidence type="ECO:0000313" key="9">
    <source>
        <dbReference type="Proteomes" id="UP001595075"/>
    </source>
</evidence>
<evidence type="ECO:0000256" key="4">
    <source>
        <dbReference type="ARBA" id="ARBA00023002"/>
    </source>
</evidence>
<comment type="caution">
    <text evidence="8">The sequence shown here is derived from an EMBL/GenBank/DDBJ whole genome shotgun (WGS) entry which is preliminary data.</text>
</comment>
<keyword evidence="5 7" id="KW-0408">Iron</keyword>
<keyword evidence="9" id="KW-1185">Reference proteome</keyword>
<dbReference type="InterPro" id="IPR002401">
    <property type="entry name" value="Cyt_P450_E_grp-I"/>
</dbReference>
<dbReference type="Pfam" id="PF00067">
    <property type="entry name" value="p450"/>
    <property type="match status" value="1"/>
</dbReference>
<evidence type="ECO:0008006" key="10">
    <source>
        <dbReference type="Google" id="ProtNLM"/>
    </source>
</evidence>
<dbReference type="SUPFAM" id="SSF48264">
    <property type="entry name" value="Cytochrome P450"/>
    <property type="match status" value="1"/>
</dbReference>
<name>A0ABR4C356_9HELO</name>
<dbReference type="InterPro" id="IPR001128">
    <property type="entry name" value="Cyt_P450"/>
</dbReference>
<dbReference type="PROSITE" id="PS00086">
    <property type="entry name" value="CYTOCHROME_P450"/>
    <property type="match status" value="1"/>
</dbReference>
<evidence type="ECO:0000256" key="2">
    <source>
        <dbReference type="ARBA" id="ARBA00010617"/>
    </source>
</evidence>
<evidence type="ECO:0000256" key="7">
    <source>
        <dbReference type="RuleBase" id="RU000461"/>
    </source>
</evidence>
<accession>A0ABR4C356</accession>
<dbReference type="PANTHER" id="PTHR24305">
    <property type="entry name" value="CYTOCHROME P450"/>
    <property type="match status" value="1"/>
</dbReference>
<gene>
    <name evidence="8" type="ORF">VTL71DRAFT_4445</name>
</gene>
<comment type="cofactor">
    <cofactor evidence="1">
        <name>heme</name>
        <dbReference type="ChEBI" id="CHEBI:30413"/>
    </cofactor>
</comment>
<proteinExistence type="inferred from homology"/>
<evidence type="ECO:0000256" key="5">
    <source>
        <dbReference type="ARBA" id="ARBA00023004"/>
    </source>
</evidence>
<dbReference type="PRINTS" id="PR00463">
    <property type="entry name" value="EP450I"/>
</dbReference>
<keyword evidence="6 7" id="KW-0503">Monooxygenase</keyword>
<keyword evidence="3 7" id="KW-0479">Metal-binding</keyword>
<keyword evidence="7" id="KW-0349">Heme</keyword>
<reference evidence="8 9" key="1">
    <citation type="journal article" date="2024" name="Commun. Biol.">
        <title>Comparative genomic analysis of thermophilic fungi reveals convergent evolutionary adaptations and gene losses.</title>
        <authorList>
            <person name="Steindorff A.S."/>
            <person name="Aguilar-Pontes M.V."/>
            <person name="Robinson A.J."/>
            <person name="Andreopoulos B."/>
            <person name="LaButti K."/>
            <person name="Kuo A."/>
            <person name="Mondo S."/>
            <person name="Riley R."/>
            <person name="Otillar R."/>
            <person name="Haridas S."/>
            <person name="Lipzen A."/>
            <person name="Grimwood J."/>
            <person name="Schmutz J."/>
            <person name="Clum A."/>
            <person name="Reid I.D."/>
            <person name="Moisan M.C."/>
            <person name="Butler G."/>
            <person name="Nguyen T.T.M."/>
            <person name="Dewar K."/>
            <person name="Conant G."/>
            <person name="Drula E."/>
            <person name="Henrissat B."/>
            <person name="Hansel C."/>
            <person name="Singer S."/>
            <person name="Hutchinson M.I."/>
            <person name="de Vries R.P."/>
            <person name="Natvig D.O."/>
            <person name="Powell A.J."/>
            <person name="Tsang A."/>
            <person name="Grigoriev I.V."/>
        </authorList>
    </citation>
    <scope>NUCLEOTIDE SEQUENCE [LARGE SCALE GENOMIC DNA]</scope>
    <source>
        <strain evidence="8 9">CBS 494.80</strain>
    </source>
</reference>
<evidence type="ECO:0000256" key="1">
    <source>
        <dbReference type="ARBA" id="ARBA00001971"/>
    </source>
</evidence>
<dbReference type="InterPro" id="IPR050121">
    <property type="entry name" value="Cytochrome_P450_monoxygenase"/>
</dbReference>
<evidence type="ECO:0000256" key="3">
    <source>
        <dbReference type="ARBA" id="ARBA00022723"/>
    </source>
</evidence>
<dbReference type="PANTHER" id="PTHR24305:SF157">
    <property type="entry name" value="N-ACETYLTRYPTOPHAN 6-HYDROXYLASE IVOC-RELATED"/>
    <property type="match status" value="1"/>
</dbReference>
<sequence length="502" mass="56664">MVIHLGLIIWTTLLSWICAKLGSIVYNIFLHPLRGFPGPTFAKASTWWKTYIEVVTQESMVDVLNRLHEEFGDVARVGPNELHFANPSAYHDIYNASARWDKERTLYEAFGEDHSSFGMLTYLESKPRKDVLQPMFSRRAILNIQHVVRRSFDHLVEVLTKNNSAGKSADLLLAFRCFTIDTIMAFCFAKSVNAMEEPDFKAPIVEAMDASLPTFHLFKHFPLFRKLIFSLPPWLAIKASPETAGLTHLQDILGKQVQDVTTNPSSLQDASHPTIYHRLLDLQYQKEGQIPDATSLYEEAQTMVFAGGITVGDTLMTGHFHILSQPELYQKLRSEVLSVWPNLDDPPSIESFETLSLLTATIKETLRMSPGATSPLLRVVPPAGATISSILIPGGTIVGMASTFVHQSDDIFESPTKFDPYRWLAADSRALDHYLVAFSRGPRSCLGINLAWCEMYIAFATMLRRFVMSLDGTKVEDLKWRDCFTPYYPGRHLRVWCRPVAS</sequence>
<dbReference type="InterPro" id="IPR017972">
    <property type="entry name" value="Cyt_P450_CS"/>
</dbReference>
<evidence type="ECO:0000256" key="6">
    <source>
        <dbReference type="ARBA" id="ARBA00023033"/>
    </source>
</evidence>
<dbReference type="InterPro" id="IPR036396">
    <property type="entry name" value="Cyt_P450_sf"/>
</dbReference>
<evidence type="ECO:0000313" key="8">
    <source>
        <dbReference type="EMBL" id="KAL2063951.1"/>
    </source>
</evidence>
<dbReference type="EMBL" id="JAZHXI010000014">
    <property type="protein sequence ID" value="KAL2063951.1"/>
    <property type="molecule type" value="Genomic_DNA"/>
</dbReference>
<keyword evidence="4 7" id="KW-0560">Oxidoreductase</keyword>
<dbReference type="Gene3D" id="1.10.630.10">
    <property type="entry name" value="Cytochrome P450"/>
    <property type="match status" value="1"/>
</dbReference>